<protein>
    <recommendedName>
        <fullName evidence="4">Transglutaminase-like domain-containing protein</fullName>
    </recommendedName>
</protein>
<proteinExistence type="predicted"/>
<evidence type="ECO:0000313" key="3">
    <source>
        <dbReference type="Proteomes" id="UP001168380"/>
    </source>
</evidence>
<keyword evidence="3" id="KW-1185">Reference proteome</keyword>
<dbReference type="PROSITE" id="PS50005">
    <property type="entry name" value="TPR"/>
    <property type="match status" value="2"/>
</dbReference>
<reference evidence="2" key="1">
    <citation type="submission" date="2023-07" db="EMBL/GenBank/DDBJ databases">
        <title>Gilvimarinus algae sp. nov., isolated from the surface of Kelp.</title>
        <authorList>
            <person name="Sun Y.Y."/>
            <person name="Gong Y."/>
            <person name="Du Z.J."/>
        </authorList>
    </citation>
    <scope>NUCLEOTIDE SEQUENCE</scope>
    <source>
        <strain evidence="2">SDUM040014</strain>
    </source>
</reference>
<feature type="repeat" description="TPR" evidence="1">
    <location>
        <begin position="244"/>
        <end position="277"/>
    </location>
</feature>
<dbReference type="Gene3D" id="1.25.40.10">
    <property type="entry name" value="Tetratricopeptide repeat domain"/>
    <property type="match status" value="2"/>
</dbReference>
<dbReference type="PROSITE" id="PS51257">
    <property type="entry name" value="PROKAR_LIPOPROTEIN"/>
    <property type="match status" value="1"/>
</dbReference>
<organism evidence="2 3">
    <name type="scientific">Gilvimarinus algae</name>
    <dbReference type="NCBI Taxonomy" id="3058037"/>
    <lineage>
        <taxon>Bacteria</taxon>
        <taxon>Pseudomonadati</taxon>
        <taxon>Pseudomonadota</taxon>
        <taxon>Gammaproteobacteria</taxon>
        <taxon>Cellvibrionales</taxon>
        <taxon>Cellvibrionaceae</taxon>
        <taxon>Gilvimarinus</taxon>
    </lineage>
</organism>
<dbReference type="InterPro" id="IPR038765">
    <property type="entry name" value="Papain-like_cys_pep_sf"/>
</dbReference>
<keyword evidence="1" id="KW-0802">TPR repeat</keyword>
<evidence type="ECO:0000256" key="1">
    <source>
        <dbReference type="PROSITE-ProRule" id="PRU00339"/>
    </source>
</evidence>
<dbReference type="InterPro" id="IPR019734">
    <property type="entry name" value="TPR_rpt"/>
</dbReference>
<dbReference type="Pfam" id="PF13181">
    <property type="entry name" value="TPR_8"/>
    <property type="match status" value="1"/>
</dbReference>
<dbReference type="SMART" id="SM00028">
    <property type="entry name" value="TPR"/>
    <property type="match status" value="2"/>
</dbReference>
<gene>
    <name evidence="2" type="ORF">QWI16_14330</name>
</gene>
<sequence length="372" mass="41223">MHNRARQGWLNVFLAAALGTAVGCSSLPVNEVVPAPDSALIAAALTGSPLALEQTVVVTENPDTLLSLTPAMAHFAEQSVRGYAKDAARTQALHRALIDPPEAGGLGMRYHAAATLTPQQVFVRREANCLSFSLLFVAMARHVGLRASVNDVSIPPAWDMTGDRVQFMRHVNAKVDLRFSTDAIVVDLDLPNYRPYYAQRLISDATAKSQYYNNRAMADKARAATLAERFYNLKQALALDDSQSFLWDNLASLYWRAGHLSIAEALYLKALETNPRDLTAIWNLSELSRQLGKPDTADELAELASDYRDANPYYQYRLASRYFLQADYAEAATSIESAIKMQPNEKRFYQLAADIYETMGLEAKQSRALSHL</sequence>
<dbReference type="SUPFAM" id="SSF48452">
    <property type="entry name" value="TPR-like"/>
    <property type="match status" value="1"/>
</dbReference>
<comment type="caution">
    <text evidence="2">The sequence shown here is derived from an EMBL/GenBank/DDBJ whole genome shotgun (WGS) entry which is preliminary data.</text>
</comment>
<evidence type="ECO:0000313" key="2">
    <source>
        <dbReference type="EMBL" id="MDO3383356.1"/>
    </source>
</evidence>
<dbReference type="Proteomes" id="UP001168380">
    <property type="component" value="Unassembled WGS sequence"/>
</dbReference>
<dbReference type="RefSeq" id="WP_302714125.1">
    <property type="nucleotide sequence ID" value="NZ_JAULRT010000060.1"/>
</dbReference>
<feature type="repeat" description="TPR" evidence="1">
    <location>
        <begin position="312"/>
        <end position="345"/>
    </location>
</feature>
<dbReference type="InterPro" id="IPR011990">
    <property type="entry name" value="TPR-like_helical_dom_sf"/>
</dbReference>
<name>A0ABT8TGY1_9GAMM</name>
<dbReference type="EMBL" id="JAULRT010000060">
    <property type="protein sequence ID" value="MDO3383356.1"/>
    <property type="molecule type" value="Genomic_DNA"/>
</dbReference>
<dbReference type="SUPFAM" id="SSF54001">
    <property type="entry name" value="Cysteine proteinases"/>
    <property type="match status" value="1"/>
</dbReference>
<evidence type="ECO:0008006" key="4">
    <source>
        <dbReference type="Google" id="ProtNLM"/>
    </source>
</evidence>
<accession>A0ABT8TGY1</accession>